<reference evidence="2" key="1">
    <citation type="journal article" date="2020" name="mSystems">
        <title>Genome- and Community-Level Interaction Insights into Carbon Utilization and Element Cycling Functions of Hydrothermarchaeota in Hydrothermal Sediment.</title>
        <authorList>
            <person name="Zhou Z."/>
            <person name="Liu Y."/>
            <person name="Xu W."/>
            <person name="Pan J."/>
            <person name="Luo Z.H."/>
            <person name="Li M."/>
        </authorList>
    </citation>
    <scope>NUCLEOTIDE SEQUENCE [LARGE SCALE GENOMIC DNA]</scope>
    <source>
        <strain evidence="2">HyVt-577</strain>
    </source>
</reference>
<dbReference type="Gene3D" id="2.120.10.30">
    <property type="entry name" value="TolB, C-terminal domain"/>
    <property type="match status" value="1"/>
</dbReference>
<comment type="caution">
    <text evidence="2">The sequence shown here is derived from an EMBL/GenBank/DDBJ whole genome shotgun (WGS) entry which is preliminary data.</text>
</comment>
<dbReference type="InterPro" id="IPR026444">
    <property type="entry name" value="Secre_tail"/>
</dbReference>
<evidence type="ECO:0000259" key="1">
    <source>
        <dbReference type="Pfam" id="PF18962"/>
    </source>
</evidence>
<dbReference type="Proteomes" id="UP000885779">
    <property type="component" value="Unassembled WGS sequence"/>
</dbReference>
<dbReference type="SUPFAM" id="SSF63829">
    <property type="entry name" value="Calcium-dependent phosphotriesterase"/>
    <property type="match status" value="2"/>
</dbReference>
<dbReference type="InterPro" id="IPR011042">
    <property type="entry name" value="6-blade_b-propeller_TolB-like"/>
</dbReference>
<protein>
    <submittedName>
        <fullName evidence="2">T9SS type A sorting domain-containing protein</fullName>
    </submittedName>
</protein>
<gene>
    <name evidence="2" type="ORF">ENK44_12725</name>
</gene>
<sequence>MKKVLFASLIVMLAVVFSFGQVWTFDSDFAQLKNPHGVVVTPDGKIWTANYSKTDTFVVSAGDTMFTNPIYIYNPDGTLETTLRTLTFGTETDTLVKTCRGISLDQNGNVLYTHYGEIFQINYQTHELIAKFTPDITASMTEAAATSDGYIYAGHVGGGKPFYILDDALELFGYVTDTLQGLQRSVVCSPDGNDIYVGKIYTTGYGVWHYQSTDGAGAESESFALIDTFGTVFDDTGSVKHAMWGQCLDWDNNGLLWVGTYWAVDSVDFTGWYGLDPTQNWAVVDTIGHLFIEPNAGWQGAPTGVGAYYAPRGITWTADGKTAYTADFDGGYIKKWTNPAPKKPGDSIIPLSDLVVSLREVGGNSSVIVNFELKQNYPNPFNPSTTIPFSINGTKHVVLKVYDITGRLVATLIDEKLAPNHYEYEFDGSNLASGTYIYQLSVDGQLINKKMLLVK</sequence>
<organism evidence="2">
    <name type="scientific">Caldithrix abyssi</name>
    <dbReference type="NCBI Taxonomy" id="187145"/>
    <lineage>
        <taxon>Bacteria</taxon>
        <taxon>Pseudomonadati</taxon>
        <taxon>Calditrichota</taxon>
        <taxon>Calditrichia</taxon>
        <taxon>Calditrichales</taxon>
        <taxon>Calditrichaceae</taxon>
        <taxon>Caldithrix</taxon>
    </lineage>
</organism>
<accession>A0A7V4U201</accession>
<feature type="domain" description="Secretion system C-terminal sorting" evidence="1">
    <location>
        <begin position="377"/>
        <end position="451"/>
    </location>
</feature>
<dbReference type="Gene3D" id="2.60.40.4070">
    <property type="match status" value="1"/>
</dbReference>
<evidence type="ECO:0000313" key="2">
    <source>
        <dbReference type="EMBL" id="HGY56565.1"/>
    </source>
</evidence>
<proteinExistence type="predicted"/>
<dbReference type="Pfam" id="PF18962">
    <property type="entry name" value="Por_Secre_tail"/>
    <property type="match status" value="1"/>
</dbReference>
<dbReference type="EMBL" id="DRQG01000115">
    <property type="protein sequence ID" value="HGY56565.1"/>
    <property type="molecule type" value="Genomic_DNA"/>
</dbReference>
<dbReference type="AlphaFoldDB" id="A0A7V4U201"/>
<name>A0A7V4U201_CALAY</name>
<dbReference type="NCBIfam" id="TIGR04183">
    <property type="entry name" value="Por_Secre_tail"/>
    <property type="match status" value="1"/>
</dbReference>